<feature type="domain" description="Plastocyanin-like" evidence="4">
    <location>
        <begin position="163"/>
        <end position="302"/>
    </location>
</feature>
<feature type="domain" description="Plastocyanin-like" evidence="5">
    <location>
        <begin position="384"/>
        <end position="522"/>
    </location>
</feature>
<dbReference type="eggNOG" id="KOG1263">
    <property type="taxonomic scope" value="Eukaryota"/>
</dbReference>
<evidence type="ECO:0008006" key="9">
    <source>
        <dbReference type="Google" id="ProtNLM"/>
    </source>
</evidence>
<sequence length="667" mass="72899">MAPPPAAAAALAACILAVAATLAGADDPYRFFTWNVTYGSINPLGSTPQQGILINGQFPGPRIDCVTNDNIIVNVFNNLDEPFLLTWNGIKQRKNSWQDGVLGTNCPIPPGANYTYKFQAKDQIGTFVYFPSVAMHRAAGGFGALNVYQRPAIPVPYPPPAGDFTLLVGDWYKAGHKQLRQALDAGGGGALPPPDALLINGMPSAAAFVGDQGRTYLFRVSNVGVKTSVNVRIQGHSLRLVEVEGTHPVQNVYDSLDVHVGQSVAFLVTLDKAAQDYAVVASARFSPGAAPLMATGTLHYSSAVSRAPGPLPAPPPEQAEWSMNQARSFRWNLTASAARPNPQGSFHYGTIATSRTLVLANSAPVLAGQRRYAVNGVSFVVPDTPLKLVDNYNIANVIGWDSVPARPDGAAPRSGTPVVRLNLHEFIEVVFQNTENELQSWHLDGYDFWVVGYGNGQWTENQRTTYNLVDAQARHTVQVYPNGWSAILVSLDNQGMWNLRSANWDRQYLGQQLYMRVWTPQQSFSNEYSIPTNAILCACGQGLRLNGAECSARSFRWNLTASAARPNPQGSFHYGTIATSRTLVLANSAPVRRQRRVVRRPRHAAQARGQLQHRQCHRLGQRPGAAPRSGTPVVRLSLHEFIEVVFQNTENELQSWHLDGYDFWVVG</sequence>
<dbReference type="Gramene" id="ORUFI07G01290.1">
    <property type="protein sequence ID" value="ORUFI07G01290.1"/>
    <property type="gene ID" value="ORUFI07G01290"/>
</dbReference>
<evidence type="ECO:0000313" key="8">
    <source>
        <dbReference type="Proteomes" id="UP000008022"/>
    </source>
</evidence>
<dbReference type="InterPro" id="IPR045087">
    <property type="entry name" value="Cu-oxidase_fam"/>
</dbReference>
<evidence type="ECO:0000256" key="3">
    <source>
        <dbReference type="SAM" id="SignalP"/>
    </source>
</evidence>
<keyword evidence="8" id="KW-1185">Reference proteome</keyword>
<feature type="region of interest" description="Disordered" evidence="2">
    <location>
        <begin position="607"/>
        <end position="631"/>
    </location>
</feature>
<evidence type="ECO:0000259" key="4">
    <source>
        <dbReference type="Pfam" id="PF00394"/>
    </source>
</evidence>
<evidence type="ECO:0000259" key="6">
    <source>
        <dbReference type="Pfam" id="PF07732"/>
    </source>
</evidence>
<dbReference type="InterPro" id="IPR001117">
    <property type="entry name" value="Cu-oxidase_2nd"/>
</dbReference>
<proteinExistence type="inferred from homology"/>
<dbReference type="InterPro" id="IPR011707">
    <property type="entry name" value="Cu-oxidase-like_N"/>
</dbReference>
<feature type="domain" description="Plastocyanin-like" evidence="6">
    <location>
        <begin position="35"/>
        <end position="150"/>
    </location>
</feature>
<dbReference type="PANTHER" id="PTHR11709:SF115">
    <property type="entry name" value="OS07G0119400 PROTEIN"/>
    <property type="match status" value="1"/>
</dbReference>
<organism evidence="7 8">
    <name type="scientific">Oryza rufipogon</name>
    <name type="common">Brownbeard rice</name>
    <name type="synonym">Asian wild rice</name>
    <dbReference type="NCBI Taxonomy" id="4529"/>
    <lineage>
        <taxon>Eukaryota</taxon>
        <taxon>Viridiplantae</taxon>
        <taxon>Streptophyta</taxon>
        <taxon>Embryophyta</taxon>
        <taxon>Tracheophyta</taxon>
        <taxon>Spermatophyta</taxon>
        <taxon>Magnoliopsida</taxon>
        <taxon>Liliopsida</taxon>
        <taxon>Poales</taxon>
        <taxon>Poaceae</taxon>
        <taxon>BOP clade</taxon>
        <taxon>Oryzoideae</taxon>
        <taxon>Oryzeae</taxon>
        <taxon>Oryzinae</taxon>
        <taxon>Oryza</taxon>
    </lineage>
</organism>
<dbReference type="Gene3D" id="2.60.40.420">
    <property type="entry name" value="Cupredoxins - blue copper proteins"/>
    <property type="match status" value="4"/>
</dbReference>
<dbReference type="InterPro" id="IPR008972">
    <property type="entry name" value="Cupredoxin"/>
</dbReference>
<dbReference type="PANTHER" id="PTHR11709">
    <property type="entry name" value="MULTI-COPPER OXIDASE"/>
    <property type="match status" value="1"/>
</dbReference>
<dbReference type="CDD" id="cd13846">
    <property type="entry name" value="CuRO_1_AAO_like_1"/>
    <property type="match status" value="1"/>
</dbReference>
<evidence type="ECO:0000259" key="5">
    <source>
        <dbReference type="Pfam" id="PF07731"/>
    </source>
</evidence>
<feature type="signal peptide" evidence="3">
    <location>
        <begin position="1"/>
        <end position="25"/>
    </location>
</feature>
<evidence type="ECO:0000313" key="7">
    <source>
        <dbReference type="EnsemblPlants" id="ORUFI07G01290.1"/>
    </source>
</evidence>
<protein>
    <recommendedName>
        <fullName evidence="9">Plastocyanin-like domain-containing protein</fullName>
    </recommendedName>
</protein>
<dbReference type="Pfam" id="PF00394">
    <property type="entry name" value="Cu-oxidase"/>
    <property type="match status" value="1"/>
</dbReference>
<accession>A0A0E0Q3G5</accession>
<feature type="domain" description="Plastocyanin-like" evidence="5">
    <location>
        <begin position="624"/>
        <end position="667"/>
    </location>
</feature>
<dbReference type="SUPFAM" id="SSF49503">
    <property type="entry name" value="Cupredoxins"/>
    <property type="match status" value="4"/>
</dbReference>
<feature type="chain" id="PRO_5002370780" description="Plastocyanin-like domain-containing protein" evidence="3">
    <location>
        <begin position="26"/>
        <end position="667"/>
    </location>
</feature>
<dbReference type="EnsemblPlants" id="ORUFI07G01290.1">
    <property type="protein sequence ID" value="ORUFI07G01290.1"/>
    <property type="gene ID" value="ORUFI07G01290"/>
</dbReference>
<dbReference type="OMA" id="NIRSAMW"/>
<dbReference type="STRING" id="4529.A0A0E0Q3G5"/>
<dbReference type="InterPro" id="IPR034273">
    <property type="entry name" value="CuRO_1_AAO-like"/>
</dbReference>
<dbReference type="Pfam" id="PF07732">
    <property type="entry name" value="Cu-oxidase_3"/>
    <property type="match status" value="1"/>
</dbReference>
<dbReference type="GO" id="GO:0016491">
    <property type="term" value="F:oxidoreductase activity"/>
    <property type="evidence" value="ECO:0007669"/>
    <property type="project" value="InterPro"/>
</dbReference>
<dbReference type="Pfam" id="PF07731">
    <property type="entry name" value="Cu-oxidase_2"/>
    <property type="match status" value="2"/>
</dbReference>
<comment type="similarity">
    <text evidence="1">Belongs to the multicopper oxidase family.</text>
</comment>
<evidence type="ECO:0000256" key="2">
    <source>
        <dbReference type="SAM" id="MobiDB-lite"/>
    </source>
</evidence>
<keyword evidence="3" id="KW-0732">Signal</keyword>
<evidence type="ECO:0000256" key="1">
    <source>
        <dbReference type="ARBA" id="ARBA00010609"/>
    </source>
</evidence>
<dbReference type="AlphaFoldDB" id="A0A0E0Q3G5"/>
<dbReference type="HOGENOM" id="CLU_022744_2_0_1"/>
<reference evidence="8" key="1">
    <citation type="submission" date="2013-06" db="EMBL/GenBank/DDBJ databases">
        <authorList>
            <person name="Zhao Q."/>
        </authorList>
    </citation>
    <scope>NUCLEOTIDE SEQUENCE</scope>
    <source>
        <strain evidence="8">cv. W1943</strain>
    </source>
</reference>
<name>A0A0E0Q3G5_ORYRU</name>
<reference evidence="7" key="2">
    <citation type="submission" date="2015-06" db="UniProtKB">
        <authorList>
            <consortium name="EnsemblPlants"/>
        </authorList>
    </citation>
    <scope>IDENTIFICATION</scope>
</reference>
<dbReference type="Proteomes" id="UP000008022">
    <property type="component" value="Unassembled WGS sequence"/>
</dbReference>
<dbReference type="InterPro" id="IPR011706">
    <property type="entry name" value="Cu-oxidase_C"/>
</dbReference>
<dbReference type="GO" id="GO:0005507">
    <property type="term" value="F:copper ion binding"/>
    <property type="evidence" value="ECO:0007669"/>
    <property type="project" value="InterPro"/>
</dbReference>